<evidence type="ECO:0000313" key="1">
    <source>
        <dbReference type="EMBL" id="CAD8109593.1"/>
    </source>
</evidence>
<dbReference type="AlphaFoldDB" id="A0A8S1Q2V9"/>
<reference evidence="1" key="1">
    <citation type="submission" date="2021-01" db="EMBL/GenBank/DDBJ databases">
        <authorList>
            <consortium name="Genoscope - CEA"/>
            <person name="William W."/>
        </authorList>
    </citation>
    <scope>NUCLEOTIDE SEQUENCE</scope>
</reference>
<organism evidence="1 2">
    <name type="scientific">Paramecium sonneborni</name>
    <dbReference type="NCBI Taxonomy" id="65129"/>
    <lineage>
        <taxon>Eukaryota</taxon>
        <taxon>Sar</taxon>
        <taxon>Alveolata</taxon>
        <taxon>Ciliophora</taxon>
        <taxon>Intramacronucleata</taxon>
        <taxon>Oligohymenophorea</taxon>
        <taxon>Peniculida</taxon>
        <taxon>Parameciidae</taxon>
        <taxon>Paramecium</taxon>
    </lineage>
</organism>
<keyword evidence="2" id="KW-1185">Reference proteome</keyword>
<dbReference type="Proteomes" id="UP000692954">
    <property type="component" value="Unassembled WGS sequence"/>
</dbReference>
<gene>
    <name evidence="1" type="ORF">PSON_ATCC_30995.1.T0940023</name>
</gene>
<proteinExistence type="predicted"/>
<name>A0A8S1Q2V9_9CILI</name>
<sequence>MLDQTLNLIFKDEHNGSLVKLYHFKTISNGIEHNKFNHIKQYFHKQSPVLVCEKEDENEFSCNNDEQESIGRTRSKTQGTKNIIKHNKHNDLTEQLDLAIKPKGLLKNSNKKDTQSLKRVSFSIPSRCTFEYRQIVQTAINKYQVKQKK</sequence>
<dbReference type="OrthoDB" id="286606at2759"/>
<protein>
    <submittedName>
        <fullName evidence="1">Uncharacterized protein</fullName>
    </submittedName>
</protein>
<comment type="caution">
    <text evidence="1">The sequence shown here is derived from an EMBL/GenBank/DDBJ whole genome shotgun (WGS) entry which is preliminary data.</text>
</comment>
<accession>A0A8S1Q2V9</accession>
<dbReference type="EMBL" id="CAJJDN010000094">
    <property type="protein sequence ID" value="CAD8109593.1"/>
    <property type="molecule type" value="Genomic_DNA"/>
</dbReference>
<evidence type="ECO:0000313" key="2">
    <source>
        <dbReference type="Proteomes" id="UP000692954"/>
    </source>
</evidence>